<dbReference type="GO" id="GO:0001508">
    <property type="term" value="P:action potential"/>
    <property type="evidence" value="ECO:0007669"/>
    <property type="project" value="TreeGrafter"/>
</dbReference>
<dbReference type="GO" id="GO:0005249">
    <property type="term" value="F:voltage-gated potassium channel activity"/>
    <property type="evidence" value="ECO:0007669"/>
    <property type="project" value="InterPro"/>
</dbReference>
<feature type="transmembrane region" description="Helical" evidence="11">
    <location>
        <begin position="92"/>
        <end position="117"/>
    </location>
</feature>
<keyword evidence="6" id="KW-0630">Potassium</keyword>
<sequence length="441" mass="49405">MRLMMLESWTPAIQSLCDVVWIRGAALRRACYALLSVWYMFTVCLYVLEKDSGGEVGERFENVLVGLPHGLIHLTGDYPCTDYRSISMPFHVVFLILGMCCTGTFTGIFAGGFVEYLGAERALERQQAKDERLRVMAMAVSLLQRRFRLRRQRALPPQGPRYSQLSMKKAARRLLQCQTSVGRVFMTLAQAALLVNILNTMLESIPEVEASGSEVRFVLTLVEIITGTIFCIEFILHLVAKPMGIFTTPMRIVDFVCLFPTFLRIRFQCQSVAKQESLPGFEAFIECVAACRIVRVLDWPQIRREVLAVKQTLKAALPSLAMPAVISLQLWVLTAGIFVWLENFYAVEGEPSDKEQMGSIPDALYWCSIYLLGEWANDEFTDGAGSRLCIFYCLCGVALFSIPVGIMVEAGRATLEKVADERKELAELKAAATSRPKAKAM</sequence>
<dbReference type="EMBL" id="CAMXCT030005779">
    <property type="protein sequence ID" value="CAL4800551.1"/>
    <property type="molecule type" value="Genomic_DNA"/>
</dbReference>
<comment type="caution">
    <text evidence="13">The sequence shown here is derived from an EMBL/GenBank/DDBJ whole genome shotgun (WGS) entry which is preliminary data.</text>
</comment>
<gene>
    <name evidence="13" type="ORF">C1SCF055_LOCUS38229</name>
</gene>
<keyword evidence="9 11" id="KW-0472">Membrane</keyword>
<dbReference type="AlphaFoldDB" id="A0A9P1DMT4"/>
<evidence type="ECO:0000256" key="11">
    <source>
        <dbReference type="SAM" id="Phobius"/>
    </source>
</evidence>
<dbReference type="EMBL" id="CAMXCT020005779">
    <property type="protein sequence ID" value="CAL1166614.1"/>
    <property type="molecule type" value="Genomic_DNA"/>
</dbReference>
<dbReference type="PANTHER" id="PTHR11537:SF254">
    <property type="entry name" value="POTASSIUM VOLTAGE-GATED CHANNEL PROTEIN SHAB"/>
    <property type="match status" value="1"/>
</dbReference>
<feature type="transmembrane region" description="Helical" evidence="11">
    <location>
        <begin position="218"/>
        <end position="240"/>
    </location>
</feature>
<evidence type="ECO:0000256" key="6">
    <source>
        <dbReference type="ARBA" id="ARBA00022958"/>
    </source>
</evidence>
<dbReference type="OrthoDB" id="421859at2759"/>
<dbReference type="EMBL" id="CAMXCT010005779">
    <property type="protein sequence ID" value="CAI4013239.1"/>
    <property type="molecule type" value="Genomic_DNA"/>
</dbReference>
<feature type="transmembrane region" description="Helical" evidence="11">
    <location>
        <begin position="30"/>
        <end position="48"/>
    </location>
</feature>
<name>A0A9P1DMT4_9DINO</name>
<dbReference type="PRINTS" id="PR00169">
    <property type="entry name" value="KCHANNEL"/>
</dbReference>
<dbReference type="InterPro" id="IPR028325">
    <property type="entry name" value="VG_K_chnl"/>
</dbReference>
<comment type="subcellular location">
    <subcellularLocation>
        <location evidence="1">Membrane</location>
        <topology evidence="1">Multi-pass membrane protein</topology>
    </subcellularLocation>
</comment>
<feature type="transmembrane region" description="Helical" evidence="11">
    <location>
        <begin position="320"/>
        <end position="341"/>
    </location>
</feature>
<evidence type="ECO:0000256" key="9">
    <source>
        <dbReference type="ARBA" id="ARBA00023136"/>
    </source>
</evidence>
<dbReference type="Pfam" id="PF00520">
    <property type="entry name" value="Ion_trans"/>
    <property type="match status" value="1"/>
</dbReference>
<keyword evidence="8" id="KW-0406">Ion transport</keyword>
<evidence type="ECO:0000313" key="14">
    <source>
        <dbReference type="EMBL" id="CAL1166614.1"/>
    </source>
</evidence>
<dbReference type="InterPro" id="IPR005821">
    <property type="entry name" value="Ion_trans_dom"/>
</dbReference>
<evidence type="ECO:0000256" key="2">
    <source>
        <dbReference type="ARBA" id="ARBA00022448"/>
    </source>
</evidence>
<organism evidence="13">
    <name type="scientific">Cladocopium goreaui</name>
    <dbReference type="NCBI Taxonomy" id="2562237"/>
    <lineage>
        <taxon>Eukaryota</taxon>
        <taxon>Sar</taxon>
        <taxon>Alveolata</taxon>
        <taxon>Dinophyceae</taxon>
        <taxon>Suessiales</taxon>
        <taxon>Symbiodiniaceae</taxon>
        <taxon>Cladocopium</taxon>
    </lineage>
</organism>
<feature type="transmembrane region" description="Helical" evidence="11">
    <location>
        <begin position="384"/>
        <end position="408"/>
    </location>
</feature>
<keyword evidence="10" id="KW-0407">Ion channel</keyword>
<evidence type="ECO:0000256" key="4">
    <source>
        <dbReference type="ARBA" id="ARBA00022692"/>
    </source>
</evidence>
<keyword evidence="7 11" id="KW-1133">Transmembrane helix</keyword>
<reference evidence="14" key="2">
    <citation type="submission" date="2024-04" db="EMBL/GenBank/DDBJ databases">
        <authorList>
            <person name="Chen Y."/>
            <person name="Shah S."/>
            <person name="Dougan E. K."/>
            <person name="Thang M."/>
            <person name="Chan C."/>
        </authorList>
    </citation>
    <scope>NUCLEOTIDE SEQUENCE [LARGE SCALE GENOMIC DNA]</scope>
</reference>
<reference evidence="13" key="1">
    <citation type="submission" date="2022-10" db="EMBL/GenBank/DDBJ databases">
        <authorList>
            <person name="Chen Y."/>
            <person name="Dougan E. K."/>
            <person name="Chan C."/>
            <person name="Rhodes N."/>
            <person name="Thang M."/>
        </authorList>
    </citation>
    <scope>NUCLEOTIDE SEQUENCE</scope>
</reference>
<keyword evidence="2" id="KW-0813">Transport</keyword>
<dbReference type="PANTHER" id="PTHR11537">
    <property type="entry name" value="VOLTAGE-GATED POTASSIUM CHANNEL"/>
    <property type="match status" value="1"/>
</dbReference>
<feature type="domain" description="Ion transport" evidence="12">
    <location>
        <begin position="189"/>
        <end position="409"/>
    </location>
</feature>
<keyword evidence="5" id="KW-0631">Potassium channel</keyword>
<evidence type="ECO:0000256" key="3">
    <source>
        <dbReference type="ARBA" id="ARBA00022538"/>
    </source>
</evidence>
<dbReference type="GO" id="GO:0008076">
    <property type="term" value="C:voltage-gated potassium channel complex"/>
    <property type="evidence" value="ECO:0007669"/>
    <property type="project" value="InterPro"/>
</dbReference>
<evidence type="ECO:0000256" key="7">
    <source>
        <dbReference type="ARBA" id="ARBA00022989"/>
    </source>
</evidence>
<keyword evidence="3" id="KW-0633">Potassium transport</keyword>
<feature type="transmembrane region" description="Helical" evidence="11">
    <location>
        <begin position="181"/>
        <end position="198"/>
    </location>
</feature>
<evidence type="ECO:0000256" key="5">
    <source>
        <dbReference type="ARBA" id="ARBA00022826"/>
    </source>
</evidence>
<evidence type="ECO:0000256" key="8">
    <source>
        <dbReference type="ARBA" id="ARBA00023065"/>
    </source>
</evidence>
<dbReference type="Proteomes" id="UP001152797">
    <property type="component" value="Unassembled WGS sequence"/>
</dbReference>
<keyword evidence="16" id="KW-1185">Reference proteome</keyword>
<accession>A0A9P1DMT4</accession>
<dbReference type="Gene3D" id="1.10.287.70">
    <property type="match status" value="1"/>
</dbReference>
<protein>
    <submittedName>
        <fullName evidence="15">Ion transport domain-containing protein</fullName>
    </submittedName>
</protein>
<evidence type="ECO:0000259" key="12">
    <source>
        <dbReference type="Pfam" id="PF00520"/>
    </source>
</evidence>
<evidence type="ECO:0000313" key="13">
    <source>
        <dbReference type="EMBL" id="CAI4013239.1"/>
    </source>
</evidence>
<evidence type="ECO:0000256" key="10">
    <source>
        <dbReference type="ARBA" id="ARBA00023303"/>
    </source>
</evidence>
<proteinExistence type="predicted"/>
<keyword evidence="4 11" id="KW-0812">Transmembrane</keyword>
<evidence type="ECO:0000313" key="16">
    <source>
        <dbReference type="Proteomes" id="UP001152797"/>
    </source>
</evidence>
<dbReference type="SUPFAM" id="SSF81324">
    <property type="entry name" value="Voltage-gated potassium channels"/>
    <property type="match status" value="1"/>
</dbReference>
<evidence type="ECO:0000256" key="1">
    <source>
        <dbReference type="ARBA" id="ARBA00004141"/>
    </source>
</evidence>
<evidence type="ECO:0000313" key="15">
    <source>
        <dbReference type="EMBL" id="CAL4800551.1"/>
    </source>
</evidence>